<feature type="compositionally biased region" description="Basic and acidic residues" evidence="1">
    <location>
        <begin position="271"/>
        <end position="281"/>
    </location>
</feature>
<name>A0A9P8CLL1_9HYPO</name>
<keyword evidence="3" id="KW-1185">Reference proteome</keyword>
<feature type="compositionally biased region" description="Acidic residues" evidence="1">
    <location>
        <begin position="305"/>
        <end position="314"/>
    </location>
</feature>
<dbReference type="AlphaFoldDB" id="A0A9P8CLL1"/>
<feature type="compositionally biased region" description="Basic residues" evidence="1">
    <location>
        <begin position="1"/>
        <end position="11"/>
    </location>
</feature>
<feature type="compositionally biased region" description="Acidic residues" evidence="1">
    <location>
        <begin position="98"/>
        <end position="117"/>
    </location>
</feature>
<feature type="region of interest" description="Disordered" evidence="1">
    <location>
        <begin position="214"/>
        <end position="314"/>
    </location>
</feature>
<organism evidence="2 3">
    <name type="scientific">Emericellopsis atlantica</name>
    <dbReference type="NCBI Taxonomy" id="2614577"/>
    <lineage>
        <taxon>Eukaryota</taxon>
        <taxon>Fungi</taxon>
        <taxon>Dikarya</taxon>
        <taxon>Ascomycota</taxon>
        <taxon>Pezizomycotina</taxon>
        <taxon>Sordariomycetes</taxon>
        <taxon>Hypocreomycetidae</taxon>
        <taxon>Hypocreales</taxon>
        <taxon>Bionectriaceae</taxon>
        <taxon>Emericellopsis</taxon>
    </lineage>
</organism>
<feature type="region of interest" description="Disordered" evidence="1">
    <location>
        <begin position="1"/>
        <end position="182"/>
    </location>
</feature>
<dbReference type="EMBL" id="MU251270">
    <property type="protein sequence ID" value="KAG9251130.1"/>
    <property type="molecule type" value="Genomic_DNA"/>
</dbReference>
<evidence type="ECO:0000313" key="3">
    <source>
        <dbReference type="Proteomes" id="UP000887229"/>
    </source>
</evidence>
<gene>
    <name evidence="2" type="ORF">F5Z01DRAFT_677127</name>
</gene>
<comment type="caution">
    <text evidence="2">The sequence shown here is derived from an EMBL/GenBank/DDBJ whole genome shotgun (WGS) entry which is preliminary data.</text>
</comment>
<feature type="compositionally biased region" description="Low complexity" evidence="1">
    <location>
        <begin position="84"/>
        <end position="97"/>
    </location>
</feature>
<reference evidence="2" key="1">
    <citation type="journal article" date="2021" name="IMA Fungus">
        <title>Genomic characterization of three marine fungi, including Emericellopsis atlantica sp. nov. with signatures of a generalist lifestyle and marine biomass degradation.</title>
        <authorList>
            <person name="Hagestad O.C."/>
            <person name="Hou L."/>
            <person name="Andersen J.H."/>
            <person name="Hansen E.H."/>
            <person name="Altermark B."/>
            <person name="Li C."/>
            <person name="Kuhnert E."/>
            <person name="Cox R.J."/>
            <person name="Crous P.W."/>
            <person name="Spatafora J.W."/>
            <person name="Lail K."/>
            <person name="Amirebrahimi M."/>
            <person name="Lipzen A."/>
            <person name="Pangilinan J."/>
            <person name="Andreopoulos W."/>
            <person name="Hayes R.D."/>
            <person name="Ng V."/>
            <person name="Grigoriev I.V."/>
            <person name="Jackson S.A."/>
            <person name="Sutton T.D.S."/>
            <person name="Dobson A.D.W."/>
            <person name="Rama T."/>
        </authorList>
    </citation>
    <scope>NUCLEOTIDE SEQUENCE</scope>
    <source>
        <strain evidence="2">TS7</strain>
    </source>
</reference>
<dbReference type="OrthoDB" id="4186058at2759"/>
<dbReference type="RefSeq" id="XP_046115054.1">
    <property type="nucleotide sequence ID" value="XM_046265328.1"/>
</dbReference>
<evidence type="ECO:0000256" key="1">
    <source>
        <dbReference type="SAM" id="MobiDB-lite"/>
    </source>
</evidence>
<evidence type="ECO:0000313" key="2">
    <source>
        <dbReference type="EMBL" id="KAG9251130.1"/>
    </source>
</evidence>
<protein>
    <submittedName>
        <fullName evidence="2">Uncharacterized protein</fullName>
    </submittedName>
</protein>
<proteinExistence type="predicted"/>
<dbReference type="Proteomes" id="UP000887229">
    <property type="component" value="Unassembled WGS sequence"/>
</dbReference>
<feature type="compositionally biased region" description="Acidic residues" evidence="1">
    <location>
        <begin position="143"/>
        <end position="166"/>
    </location>
</feature>
<feature type="compositionally biased region" description="Acidic residues" evidence="1">
    <location>
        <begin position="247"/>
        <end position="266"/>
    </location>
</feature>
<sequence>MPRSRRLRRRPSTPNLQQAGSFHTADPASPPETPTRFSPFSRKSSLKPRHQPPFAALADDPHIRPVGDGHQFSYRPSIGPAQLSPRDSSSDSSQAIDSSDEEVEDDEEDEEDEDEQDSLGQNMPMELNRSRYEIFLRKQSQSDSEEEESDEDEEDDEDQRDDDDPSAMDPTKQTASAKTSAVVWDIQVVEDMDPMDPGSPALEVLFPYEIEASRAGTPSIQRDPPDIGRPPPSRLNRTTAVASPSSSDEDSEEDSDDLNSDDDDACTADLDPERAAFERHQEHMRRLRRVSMSSSVGKRTHSELSDDSDDEFLDVNDVGSSARRFRKRLHRSSLLFHDPPQKIVELEEPNSSEDEWVIRAKAGRKLAQELPYFWEMEVSEVESSYDFTFTVEDKTTKR</sequence>
<dbReference type="GeneID" id="70296231"/>
<accession>A0A9P8CLL1</accession>